<gene>
    <name evidence="2" type="ORF">KME65_09375</name>
</gene>
<accession>A0A944QV69</accession>
<comment type="caution">
    <text evidence="2">The sequence shown here is derived from an EMBL/GenBank/DDBJ whole genome shotgun (WGS) entry which is preliminary data.</text>
</comment>
<sequence>MKKSLSHRLSLALPFVSLLSLPLALSADVFTGKLKGYGCASHGITCPTEKLDPHIVLEPDFVLMLANGEYALLPNLSRDIKVRYVLETIEVNGTKHPKFNAIKVDVLRVKQGDMFVTVWSQAEDDFYHRAMKTVMPGYLGR</sequence>
<proteinExistence type="predicted"/>
<evidence type="ECO:0000256" key="1">
    <source>
        <dbReference type="SAM" id="SignalP"/>
    </source>
</evidence>
<dbReference type="EMBL" id="JAHHGM010000007">
    <property type="protein sequence ID" value="MBT2989161.1"/>
    <property type="molecule type" value="Genomic_DNA"/>
</dbReference>
<feature type="chain" id="PRO_5036792498" evidence="1">
    <location>
        <begin position="27"/>
        <end position="141"/>
    </location>
</feature>
<evidence type="ECO:0000313" key="3">
    <source>
        <dbReference type="Proteomes" id="UP000770889"/>
    </source>
</evidence>
<protein>
    <submittedName>
        <fullName evidence="2">Uncharacterized protein</fullName>
    </submittedName>
</protein>
<dbReference type="Proteomes" id="UP000770889">
    <property type="component" value="Unassembled WGS sequence"/>
</dbReference>
<keyword evidence="1" id="KW-0732">Signal</keyword>
<evidence type="ECO:0000313" key="2">
    <source>
        <dbReference type="EMBL" id="MBT2989161.1"/>
    </source>
</evidence>
<organism evidence="2 3">
    <name type="scientific">Candidatus Thiodiazotropha taylori</name>
    <dbReference type="NCBI Taxonomy" id="2792791"/>
    <lineage>
        <taxon>Bacteria</taxon>
        <taxon>Pseudomonadati</taxon>
        <taxon>Pseudomonadota</taxon>
        <taxon>Gammaproteobacteria</taxon>
        <taxon>Chromatiales</taxon>
        <taxon>Sedimenticolaceae</taxon>
        <taxon>Candidatus Thiodiazotropha</taxon>
    </lineage>
</organism>
<dbReference type="AlphaFoldDB" id="A0A944QV69"/>
<name>A0A944QV69_9GAMM</name>
<feature type="signal peptide" evidence="1">
    <location>
        <begin position="1"/>
        <end position="26"/>
    </location>
</feature>
<reference evidence="2 3" key="1">
    <citation type="submission" date="2021-05" db="EMBL/GenBank/DDBJ databases">
        <title>Genetic and Functional Diversity in Clade A Lucinid endosymbionts from the Bahamas.</title>
        <authorList>
            <person name="Giani N.M."/>
            <person name="Engel A.S."/>
            <person name="Campbell B.J."/>
        </authorList>
    </citation>
    <scope>NUCLEOTIDE SEQUENCE [LARGE SCALE GENOMIC DNA]</scope>
    <source>
        <strain evidence="2">LUC16012Gg_MoonRockCtena</strain>
    </source>
</reference>